<keyword evidence="3" id="KW-0106">Calcium</keyword>
<dbReference type="InterPro" id="IPR035976">
    <property type="entry name" value="Sushi/SCR/CCP_sf"/>
</dbReference>
<keyword evidence="2" id="KW-0677">Repeat</keyword>
<dbReference type="InterPro" id="IPR000436">
    <property type="entry name" value="Sushi_SCR_CCP_dom"/>
</dbReference>
<keyword evidence="5" id="KW-0325">Glycoprotein</keyword>
<dbReference type="FunFam" id="2.10.70.10:FF:000001">
    <property type="entry name" value="Selectin P"/>
    <property type="match status" value="1"/>
</dbReference>
<dbReference type="PANTHER" id="PTHR19325:SF560">
    <property type="entry name" value="SUSHI, VON WILLEBRAND FACTOR TYPE A, EGF AND PENTRAXIN DOMAIN-CONTAINING PROTEIN 1"/>
    <property type="match status" value="1"/>
</dbReference>
<dbReference type="Proteomes" id="UP000018936">
    <property type="component" value="Unassembled WGS sequence"/>
</dbReference>
<keyword evidence="4 6" id="KW-1015">Disulfide bond</keyword>
<gene>
    <name evidence="8" type="primary">SELP</name>
    <name evidence="8" type="ORF">L345_08965</name>
</gene>
<evidence type="ECO:0000313" key="9">
    <source>
        <dbReference type="Proteomes" id="UP000018936"/>
    </source>
</evidence>
<keyword evidence="9" id="KW-1185">Reference proteome</keyword>
<feature type="disulfide bond" evidence="6">
    <location>
        <begin position="145"/>
        <end position="172"/>
    </location>
</feature>
<dbReference type="CDD" id="cd00033">
    <property type="entry name" value="CCP"/>
    <property type="match status" value="2"/>
</dbReference>
<evidence type="ECO:0000256" key="6">
    <source>
        <dbReference type="PROSITE-ProRule" id="PRU00302"/>
    </source>
</evidence>
<reference evidence="8 9" key="1">
    <citation type="journal article" date="2013" name="Proc. Natl. Acad. Sci. U.S.A.">
        <title>The king cobra genome reveals dynamic gene evolution and adaptation in the snake venom system.</title>
        <authorList>
            <person name="Vonk F.J."/>
            <person name="Casewell N.R."/>
            <person name="Henkel C.V."/>
            <person name="Heimberg A.M."/>
            <person name="Jansen H.J."/>
            <person name="McCleary R.J."/>
            <person name="Kerkkamp H.M."/>
            <person name="Vos R.A."/>
            <person name="Guerreiro I."/>
            <person name="Calvete J.J."/>
            <person name="Wuster W."/>
            <person name="Woods A.E."/>
            <person name="Logan J.M."/>
            <person name="Harrison R.A."/>
            <person name="Castoe T.A."/>
            <person name="de Koning A.P."/>
            <person name="Pollock D.D."/>
            <person name="Yandell M."/>
            <person name="Calderon D."/>
            <person name="Renjifo C."/>
            <person name="Currier R.B."/>
            <person name="Salgado D."/>
            <person name="Pla D."/>
            <person name="Sanz L."/>
            <person name="Hyder A.S."/>
            <person name="Ribeiro J.M."/>
            <person name="Arntzen J.W."/>
            <person name="van den Thillart G.E."/>
            <person name="Boetzer M."/>
            <person name="Pirovano W."/>
            <person name="Dirks R.P."/>
            <person name="Spaink H.P."/>
            <person name="Duboule D."/>
            <person name="McGlinn E."/>
            <person name="Kini R.M."/>
            <person name="Richardson M.K."/>
        </authorList>
    </citation>
    <scope>NUCLEOTIDE SEQUENCE</scope>
    <source>
        <tissue evidence="8">Blood</tissue>
    </source>
</reference>
<dbReference type="SUPFAM" id="SSF57535">
    <property type="entry name" value="Complement control module/SCR domain"/>
    <property type="match status" value="2"/>
</dbReference>
<feature type="non-terminal residue" evidence="8">
    <location>
        <position position="1"/>
    </location>
</feature>
<protein>
    <submittedName>
        <fullName evidence="8">p-selectin</fullName>
    </submittedName>
</protein>
<dbReference type="GO" id="GO:0016020">
    <property type="term" value="C:membrane"/>
    <property type="evidence" value="ECO:0007669"/>
    <property type="project" value="InterPro"/>
</dbReference>
<dbReference type="GO" id="GO:0030246">
    <property type="term" value="F:carbohydrate binding"/>
    <property type="evidence" value="ECO:0007669"/>
    <property type="project" value="UniProtKB-KW"/>
</dbReference>
<dbReference type="GO" id="GO:0007155">
    <property type="term" value="P:cell adhesion"/>
    <property type="evidence" value="ECO:0007669"/>
    <property type="project" value="InterPro"/>
</dbReference>
<keyword evidence="1 6" id="KW-0768">Sushi</keyword>
<dbReference type="EMBL" id="AZIM01001940">
    <property type="protein sequence ID" value="ETE65262.1"/>
    <property type="molecule type" value="Genomic_DNA"/>
</dbReference>
<accession>V8NUN8</accession>
<evidence type="ECO:0000256" key="2">
    <source>
        <dbReference type="ARBA" id="ARBA00022737"/>
    </source>
</evidence>
<evidence type="ECO:0000313" key="8">
    <source>
        <dbReference type="EMBL" id="ETE65262.1"/>
    </source>
</evidence>
<name>V8NUN8_OPHHA</name>
<proteinExistence type="predicted"/>
<dbReference type="PRINTS" id="PR00343">
    <property type="entry name" value="SELECTIN"/>
</dbReference>
<organism evidence="8 9">
    <name type="scientific">Ophiophagus hannah</name>
    <name type="common">King cobra</name>
    <name type="synonym">Naja hannah</name>
    <dbReference type="NCBI Taxonomy" id="8665"/>
    <lineage>
        <taxon>Eukaryota</taxon>
        <taxon>Metazoa</taxon>
        <taxon>Chordata</taxon>
        <taxon>Craniata</taxon>
        <taxon>Vertebrata</taxon>
        <taxon>Euteleostomi</taxon>
        <taxon>Lepidosauria</taxon>
        <taxon>Squamata</taxon>
        <taxon>Bifurcata</taxon>
        <taxon>Unidentata</taxon>
        <taxon>Episquamata</taxon>
        <taxon>Toxicofera</taxon>
        <taxon>Serpentes</taxon>
        <taxon>Colubroidea</taxon>
        <taxon>Elapidae</taxon>
        <taxon>Elapinae</taxon>
        <taxon>Ophiophagus</taxon>
    </lineage>
</organism>
<dbReference type="InterPro" id="IPR002396">
    <property type="entry name" value="Selectin_superfamily"/>
</dbReference>
<comment type="caution">
    <text evidence="8">The sequence shown here is derived from an EMBL/GenBank/DDBJ whole genome shotgun (WGS) entry which is preliminary data.</text>
</comment>
<dbReference type="SMART" id="SM00032">
    <property type="entry name" value="CCP"/>
    <property type="match status" value="1"/>
</dbReference>
<evidence type="ECO:0000256" key="1">
    <source>
        <dbReference type="ARBA" id="ARBA00022659"/>
    </source>
</evidence>
<evidence type="ECO:0000256" key="4">
    <source>
        <dbReference type="ARBA" id="ARBA00023157"/>
    </source>
</evidence>
<dbReference type="PROSITE" id="PS50923">
    <property type="entry name" value="SUSHI"/>
    <property type="match status" value="1"/>
</dbReference>
<dbReference type="PANTHER" id="PTHR19325">
    <property type="entry name" value="COMPLEMENT COMPONENT-RELATED SUSHI DOMAIN-CONTAINING"/>
    <property type="match status" value="1"/>
</dbReference>
<evidence type="ECO:0000256" key="5">
    <source>
        <dbReference type="ARBA" id="ARBA00023180"/>
    </source>
</evidence>
<dbReference type="AlphaFoldDB" id="V8NUN8"/>
<evidence type="ECO:0000256" key="3">
    <source>
        <dbReference type="ARBA" id="ARBA00022837"/>
    </source>
</evidence>
<dbReference type="InterPro" id="IPR050350">
    <property type="entry name" value="Compl-Cell_Adhes-Reg"/>
</dbReference>
<keyword evidence="8" id="KW-0430">Lectin</keyword>
<comment type="caution">
    <text evidence="6">Lacks conserved residue(s) required for the propagation of feature annotation.</text>
</comment>
<feature type="domain" description="Sushi" evidence="7">
    <location>
        <begin position="113"/>
        <end position="174"/>
    </location>
</feature>
<dbReference type="Pfam" id="PF00084">
    <property type="entry name" value="Sushi"/>
    <property type="match status" value="1"/>
</dbReference>
<dbReference type="OrthoDB" id="406096at2759"/>
<evidence type="ECO:0000259" key="7">
    <source>
        <dbReference type="PROSITE" id="PS50923"/>
    </source>
</evidence>
<sequence length="209" mass="23078">MLSLSTERSSVQWFESLVPCNGVSSLVRKHIKNASRKIETTFGGNITVFHEPSVFSHAGQMTTEMSSDSAGSSALKWRRALTPRMGFKIIGSKRLNCTATGEWAGFAPFCEAIKCPPLKETENMKKNCSHPWGHFSYSSACHFYCTEGFLLNGTSKIQCQPDGQWSTEMPVCQGRMVLCVQPKSCACANEALQAHSWLQQSGSQWVVAQ</sequence>
<dbReference type="Gene3D" id="2.10.70.10">
    <property type="entry name" value="Complement Module, domain 1"/>
    <property type="match status" value="2"/>
</dbReference>